<sequence length="343" mass="39084">MSEMAIINSRQYFIDTTTELVGIKSGLAIADSAVIDLLSTSESIECWWRGDSSEGLRLHAEDLEFAHTWLLFCIGATPDPRCTVQLVGDYCKQTEVPIIWKDIYGIEDEDEESNMQLDSDFPPQLQRMMFLRTVLSDFCLNKIELPDSLNSLPGFGQLVEQYRRRNIFDNNIPEGRAWDGLVQLSDLFNCEDSPKNCESYLDQRFIDYLNAQSGDISKMHWRQFERLCAEYFRRHGYTVKLGPGRNDGGKDVVATKDGKVVGPDLVYVQCKRLNHDYEVDIDTVKAFWTTMNDDYATRGLIATTSRLAAGAKKYCNARKYRLSAVESGQIRSWIRDLAKSSVA</sequence>
<accession>A0A0J1BH51</accession>
<protein>
    <recommendedName>
        <fullName evidence="1">Restriction endonuclease type IV Mrr domain-containing protein</fullName>
    </recommendedName>
</protein>
<name>A0A0J1BH51_RHOIS</name>
<keyword evidence="3" id="KW-1185">Reference proteome</keyword>
<evidence type="ECO:0000259" key="1">
    <source>
        <dbReference type="Pfam" id="PF04471"/>
    </source>
</evidence>
<dbReference type="SUPFAM" id="SSF52980">
    <property type="entry name" value="Restriction endonuclease-like"/>
    <property type="match status" value="1"/>
</dbReference>
<evidence type="ECO:0000313" key="2">
    <source>
        <dbReference type="EMBL" id="KLU05870.1"/>
    </source>
</evidence>
<gene>
    <name evidence="2" type="ORF">RISK_002502</name>
</gene>
<organism evidence="2 3">
    <name type="scientific">Rhodopirellula islandica</name>
    <dbReference type="NCBI Taxonomy" id="595434"/>
    <lineage>
        <taxon>Bacteria</taxon>
        <taxon>Pseudomonadati</taxon>
        <taxon>Planctomycetota</taxon>
        <taxon>Planctomycetia</taxon>
        <taxon>Pirellulales</taxon>
        <taxon>Pirellulaceae</taxon>
        <taxon>Rhodopirellula</taxon>
    </lineage>
</organism>
<dbReference type="GO" id="GO:0015666">
    <property type="term" value="F:restriction endodeoxyribonuclease activity"/>
    <property type="evidence" value="ECO:0007669"/>
    <property type="project" value="TreeGrafter"/>
</dbReference>
<dbReference type="STRING" id="595434.RISK_002502"/>
<evidence type="ECO:0000313" key="3">
    <source>
        <dbReference type="Proteomes" id="UP000036367"/>
    </source>
</evidence>
<dbReference type="InterPro" id="IPR011856">
    <property type="entry name" value="tRNA_endonuc-like_dom_sf"/>
</dbReference>
<dbReference type="InterPro" id="IPR011335">
    <property type="entry name" value="Restrct_endonuc-II-like"/>
</dbReference>
<dbReference type="PANTHER" id="PTHR30015">
    <property type="entry name" value="MRR RESTRICTION SYSTEM PROTEIN"/>
    <property type="match status" value="1"/>
</dbReference>
<dbReference type="Pfam" id="PF04471">
    <property type="entry name" value="Mrr_cat"/>
    <property type="match status" value="1"/>
</dbReference>
<dbReference type="EMBL" id="LECT01000017">
    <property type="protein sequence ID" value="KLU05870.1"/>
    <property type="molecule type" value="Genomic_DNA"/>
</dbReference>
<dbReference type="InterPro" id="IPR052906">
    <property type="entry name" value="Type_IV_Methyl-Rstrct_Enzyme"/>
</dbReference>
<comment type="caution">
    <text evidence="2">The sequence shown here is derived from an EMBL/GenBank/DDBJ whole genome shotgun (WGS) entry which is preliminary data.</text>
</comment>
<dbReference type="InterPro" id="IPR007560">
    <property type="entry name" value="Restrct_endonuc_IV_Mrr"/>
</dbReference>
<reference evidence="2" key="1">
    <citation type="submission" date="2015-05" db="EMBL/GenBank/DDBJ databases">
        <title>Permanent draft genome of Rhodopirellula islandicus K833.</title>
        <authorList>
            <person name="Kizina J."/>
            <person name="Richter M."/>
            <person name="Glockner F.O."/>
            <person name="Harder J."/>
        </authorList>
    </citation>
    <scope>NUCLEOTIDE SEQUENCE [LARGE SCALE GENOMIC DNA]</scope>
    <source>
        <strain evidence="2">K833</strain>
    </source>
</reference>
<dbReference type="PATRIC" id="fig|595434.4.peg.2387"/>
<dbReference type="GO" id="GO:0003677">
    <property type="term" value="F:DNA binding"/>
    <property type="evidence" value="ECO:0007669"/>
    <property type="project" value="InterPro"/>
</dbReference>
<dbReference type="PANTHER" id="PTHR30015:SF7">
    <property type="entry name" value="TYPE IV METHYL-DIRECTED RESTRICTION ENZYME ECOKMRR"/>
    <property type="match status" value="1"/>
</dbReference>
<proteinExistence type="predicted"/>
<dbReference type="Gene3D" id="3.40.1350.10">
    <property type="match status" value="1"/>
</dbReference>
<dbReference type="Proteomes" id="UP000036367">
    <property type="component" value="Unassembled WGS sequence"/>
</dbReference>
<feature type="domain" description="Restriction endonuclease type IV Mrr" evidence="1">
    <location>
        <begin position="216"/>
        <end position="333"/>
    </location>
</feature>
<dbReference type="GO" id="GO:0009307">
    <property type="term" value="P:DNA restriction-modification system"/>
    <property type="evidence" value="ECO:0007669"/>
    <property type="project" value="InterPro"/>
</dbReference>
<dbReference type="AlphaFoldDB" id="A0A0J1BH51"/>